<dbReference type="Pfam" id="PF05057">
    <property type="entry name" value="DUF676"/>
    <property type="match status" value="1"/>
</dbReference>
<dbReference type="PANTHER" id="PTHR12482">
    <property type="entry name" value="LIPASE ROG1-RELATED-RELATED"/>
    <property type="match status" value="1"/>
</dbReference>
<sequence>MRASKLNGFSGAKTMIKRLVVLQHGSHGTHMDLGCVSQCLEALDPSTVVWQTGCNERHFTDDGIIPCGERLASDLMDEIRNLCSAPQSSDNGDDMGGEEPVLHISFICYSMGGLIVREALPRLYSAIEREEDKLQVEWKMYCTIATPHLGVRQMPSPIRYYVGRLLAYVYSTSYGDMFLHSNVLTERLLSERHLACLAAFKRRLVVSSVNDILVPLLSSGLMLPPSEREPQDGVQKNDEKNFCAFTEDEMRDKLVRITEVREDQWHTNRFPEERKMAMTLLQGAGSFDSIVVDLRRPDLDEVYRDGDSRKALAYRGAHKRSHQAIVCKPPMNEVEEAFRFVSQMVAKEVLAAFLDE</sequence>
<dbReference type="InterPro" id="IPR029058">
    <property type="entry name" value="AB_hydrolase_fold"/>
</dbReference>
<proteinExistence type="predicted"/>
<dbReference type="Gene3D" id="3.40.50.1820">
    <property type="entry name" value="alpha/beta hydrolase"/>
    <property type="match status" value="1"/>
</dbReference>
<dbReference type="VEuPathDB" id="TriTrypDB:TcIL3000.11.12340"/>
<name>G0V269_TRYCI</name>
<feature type="domain" description="DUF676" evidence="1">
    <location>
        <begin position="17"/>
        <end position="218"/>
    </location>
</feature>
<gene>
    <name evidence="2" type="ORF">TCIL3000_11_12340</name>
</gene>
<evidence type="ECO:0000259" key="1">
    <source>
        <dbReference type="Pfam" id="PF05057"/>
    </source>
</evidence>
<dbReference type="EMBL" id="HE575324">
    <property type="protein sequence ID" value="CCC95741.1"/>
    <property type="molecule type" value="Genomic_DNA"/>
</dbReference>
<dbReference type="InterPro" id="IPR044294">
    <property type="entry name" value="Lipase-like"/>
</dbReference>
<dbReference type="PANTHER" id="PTHR12482:SF5">
    <property type="entry name" value="DUF676 DOMAIN-CONTAINING PROTEIN"/>
    <property type="match status" value="1"/>
</dbReference>
<reference evidence="2" key="1">
    <citation type="journal article" date="2012" name="Proc. Natl. Acad. Sci. U.S.A.">
        <title>Antigenic diversity is generated by distinct evolutionary mechanisms in African trypanosome species.</title>
        <authorList>
            <person name="Jackson A.P."/>
            <person name="Berry A."/>
            <person name="Aslett M."/>
            <person name="Allison H.C."/>
            <person name="Burton P."/>
            <person name="Vavrova-Anderson J."/>
            <person name="Brown R."/>
            <person name="Browne H."/>
            <person name="Corton N."/>
            <person name="Hauser H."/>
            <person name="Gamble J."/>
            <person name="Gilderthorp R."/>
            <person name="Marcello L."/>
            <person name="McQuillan J."/>
            <person name="Otto T.D."/>
            <person name="Quail M.A."/>
            <person name="Sanders M.J."/>
            <person name="van Tonder A."/>
            <person name="Ginger M.L."/>
            <person name="Field M.C."/>
            <person name="Barry J.D."/>
            <person name="Hertz-Fowler C."/>
            <person name="Berriman M."/>
        </authorList>
    </citation>
    <scope>NUCLEOTIDE SEQUENCE</scope>
    <source>
        <strain evidence="2">IL3000</strain>
    </source>
</reference>
<evidence type="ECO:0000313" key="2">
    <source>
        <dbReference type="EMBL" id="CCC95741.1"/>
    </source>
</evidence>
<accession>G0V269</accession>
<organism evidence="2">
    <name type="scientific">Trypanosoma congolense (strain IL3000)</name>
    <dbReference type="NCBI Taxonomy" id="1068625"/>
    <lineage>
        <taxon>Eukaryota</taxon>
        <taxon>Discoba</taxon>
        <taxon>Euglenozoa</taxon>
        <taxon>Kinetoplastea</taxon>
        <taxon>Metakinetoplastina</taxon>
        <taxon>Trypanosomatida</taxon>
        <taxon>Trypanosomatidae</taxon>
        <taxon>Trypanosoma</taxon>
        <taxon>Nannomonas</taxon>
    </lineage>
</organism>
<dbReference type="SUPFAM" id="SSF53474">
    <property type="entry name" value="alpha/beta-Hydrolases"/>
    <property type="match status" value="1"/>
</dbReference>
<dbReference type="AlphaFoldDB" id="G0V269"/>
<dbReference type="InterPro" id="IPR007751">
    <property type="entry name" value="DUF676_lipase-like"/>
</dbReference>
<protein>
    <submittedName>
        <fullName evidence="2">Uncharacterized protein TCIL3000_11_12340</fullName>
    </submittedName>
</protein>